<comment type="caution">
    <text evidence="1">The sequence shown here is derived from an EMBL/GenBank/DDBJ whole genome shotgun (WGS) entry which is preliminary data.</text>
</comment>
<gene>
    <name evidence="1" type="ORF">M5D96_004982</name>
</gene>
<reference evidence="1" key="1">
    <citation type="journal article" date="2023" name="Genome Biol. Evol.">
        <title>Long-read-based Genome Assembly of Drosophila gunungcola Reveals Fewer Chemosensory Genes in Flower-breeding Species.</title>
        <authorList>
            <person name="Negi A."/>
            <person name="Liao B.Y."/>
            <person name="Yeh S.D."/>
        </authorList>
    </citation>
    <scope>NUCLEOTIDE SEQUENCE</scope>
    <source>
        <strain evidence="1">Sukarami</strain>
    </source>
</reference>
<keyword evidence="2" id="KW-1185">Reference proteome</keyword>
<sequence length="93" mass="10328">MWKTHSENDSAFEPFQLLSIRQSISTRAFRAGGSSSPLWMGSAGWTCCSTRGPSARPVIRLWPGLGLPDIAASFLQPFHKWPSSSALPRFRYS</sequence>
<proteinExistence type="predicted"/>
<evidence type="ECO:0000313" key="2">
    <source>
        <dbReference type="Proteomes" id="UP001059596"/>
    </source>
</evidence>
<protein>
    <submittedName>
        <fullName evidence="1">Uncharacterized protein</fullName>
    </submittedName>
</protein>
<dbReference type="AlphaFoldDB" id="A0A9P9YVX3"/>
<dbReference type="EMBL" id="JAMKOV010000002">
    <property type="protein sequence ID" value="KAI8043649.1"/>
    <property type="molecule type" value="Genomic_DNA"/>
</dbReference>
<accession>A0A9P9YVX3</accession>
<name>A0A9P9YVX3_9MUSC</name>
<dbReference type="Proteomes" id="UP001059596">
    <property type="component" value="Unassembled WGS sequence"/>
</dbReference>
<organism evidence="1 2">
    <name type="scientific">Drosophila gunungcola</name>
    <name type="common">fruit fly</name>
    <dbReference type="NCBI Taxonomy" id="103775"/>
    <lineage>
        <taxon>Eukaryota</taxon>
        <taxon>Metazoa</taxon>
        <taxon>Ecdysozoa</taxon>
        <taxon>Arthropoda</taxon>
        <taxon>Hexapoda</taxon>
        <taxon>Insecta</taxon>
        <taxon>Pterygota</taxon>
        <taxon>Neoptera</taxon>
        <taxon>Endopterygota</taxon>
        <taxon>Diptera</taxon>
        <taxon>Brachycera</taxon>
        <taxon>Muscomorpha</taxon>
        <taxon>Ephydroidea</taxon>
        <taxon>Drosophilidae</taxon>
        <taxon>Drosophila</taxon>
        <taxon>Sophophora</taxon>
    </lineage>
</organism>
<evidence type="ECO:0000313" key="1">
    <source>
        <dbReference type="EMBL" id="KAI8043649.1"/>
    </source>
</evidence>